<reference evidence="2" key="1">
    <citation type="submission" date="2018-05" db="EMBL/GenBank/DDBJ databases">
        <authorList>
            <person name="Lanie J.A."/>
            <person name="Ng W.-L."/>
            <person name="Kazmierczak K.M."/>
            <person name="Andrzejewski T.M."/>
            <person name="Davidsen T.M."/>
            <person name="Wayne K.J."/>
            <person name="Tettelin H."/>
            <person name="Glass J.I."/>
            <person name="Rusch D."/>
            <person name="Podicherti R."/>
            <person name="Tsui H.-C.T."/>
            <person name="Winkler M.E."/>
        </authorList>
    </citation>
    <scope>NUCLEOTIDE SEQUENCE</scope>
</reference>
<dbReference type="InterPro" id="IPR020290">
    <property type="entry name" value="Gp88"/>
</dbReference>
<protein>
    <recommendedName>
        <fullName evidence="1">Gene product 88 domain-containing protein</fullName>
    </recommendedName>
</protein>
<proteinExistence type="predicted"/>
<organism evidence="2">
    <name type="scientific">marine metagenome</name>
    <dbReference type="NCBI Taxonomy" id="408172"/>
    <lineage>
        <taxon>unclassified sequences</taxon>
        <taxon>metagenomes</taxon>
        <taxon>ecological metagenomes</taxon>
    </lineage>
</organism>
<feature type="domain" description="Gene product 88" evidence="1">
    <location>
        <begin position="6"/>
        <end position="151"/>
    </location>
</feature>
<sequence>MLKKEARLITGGLSAPSKMPGPAYNLPAQACITGAKLVKIPGSVCAGCYALKGRYRFRNVKEALARRLASLTHPEWIPAMVVLIDNTPWFRWHDSGDLQSVQHLKNIFEVCKLTPGTMHWLPTREAKFLPLSTDSIPKNLIIRLSGHKIDKPAAGFWPWTSTVVTEMKSCPAKEQGNQCLDCRACWTRDVPNIAYGLH</sequence>
<name>A0A382F5Z6_9ZZZZ</name>
<evidence type="ECO:0000313" key="2">
    <source>
        <dbReference type="EMBL" id="SVB58380.1"/>
    </source>
</evidence>
<evidence type="ECO:0000259" key="1">
    <source>
        <dbReference type="Pfam" id="PF17338"/>
    </source>
</evidence>
<dbReference type="Pfam" id="PF17338">
    <property type="entry name" value="GP88"/>
    <property type="match status" value="1"/>
</dbReference>
<dbReference type="AlphaFoldDB" id="A0A382F5Z6"/>
<gene>
    <name evidence="2" type="ORF">METZ01_LOCUS211234</name>
</gene>
<dbReference type="EMBL" id="UINC01048170">
    <property type="protein sequence ID" value="SVB58380.1"/>
    <property type="molecule type" value="Genomic_DNA"/>
</dbReference>
<accession>A0A382F5Z6</accession>